<evidence type="ECO:0008006" key="3">
    <source>
        <dbReference type="Google" id="ProtNLM"/>
    </source>
</evidence>
<reference evidence="1 2" key="1">
    <citation type="submission" date="2021-04" db="EMBL/GenBank/DDBJ databases">
        <title>The genome sequence of type strain Ideonella paludis KCTC 32238.</title>
        <authorList>
            <person name="Liu Y."/>
        </authorList>
    </citation>
    <scope>NUCLEOTIDE SEQUENCE [LARGE SCALE GENOMIC DNA]</scope>
    <source>
        <strain evidence="1 2">KCTC 32238</strain>
    </source>
</reference>
<evidence type="ECO:0000313" key="1">
    <source>
        <dbReference type="EMBL" id="MBQ0934243.1"/>
    </source>
</evidence>
<accession>A0ABS5DSW9</accession>
<sequence length="132" mass="13952">MSTPATAAHFGLVIFAKSPSTVSAFYQQTLGLALIEAESSHHLLAGAGLELVIHAIPPAYAAEIEIAQPPQLREDTPIKPAFWVADLAAVRVAAEATGGGLNPDSKTWQIRGAAVLDGWDPEGNVVQFKQRL</sequence>
<dbReference type="Proteomes" id="UP000672097">
    <property type="component" value="Unassembled WGS sequence"/>
</dbReference>
<dbReference type="SUPFAM" id="SSF54593">
    <property type="entry name" value="Glyoxalase/Bleomycin resistance protein/Dihydroxybiphenyl dioxygenase"/>
    <property type="match status" value="1"/>
</dbReference>
<evidence type="ECO:0000313" key="2">
    <source>
        <dbReference type="Proteomes" id="UP000672097"/>
    </source>
</evidence>
<protein>
    <recommendedName>
        <fullName evidence="3">VOC domain-containing protein</fullName>
    </recommendedName>
</protein>
<dbReference type="RefSeq" id="WP_210805913.1">
    <property type="nucleotide sequence ID" value="NZ_JAGQDG010000001.1"/>
</dbReference>
<gene>
    <name evidence="1" type="ORF">KAK11_02805</name>
</gene>
<proteinExistence type="predicted"/>
<comment type="caution">
    <text evidence="1">The sequence shown here is derived from an EMBL/GenBank/DDBJ whole genome shotgun (WGS) entry which is preliminary data.</text>
</comment>
<dbReference type="EMBL" id="JAGQDG010000001">
    <property type="protein sequence ID" value="MBQ0934243.1"/>
    <property type="molecule type" value="Genomic_DNA"/>
</dbReference>
<dbReference type="Gene3D" id="3.10.180.10">
    <property type="entry name" value="2,3-Dihydroxybiphenyl 1,2-Dioxygenase, domain 1"/>
    <property type="match status" value="1"/>
</dbReference>
<name>A0ABS5DSW9_9BURK</name>
<dbReference type="InterPro" id="IPR029068">
    <property type="entry name" value="Glyas_Bleomycin-R_OHBP_Dase"/>
</dbReference>
<organism evidence="1 2">
    <name type="scientific">Ideonella paludis</name>
    <dbReference type="NCBI Taxonomy" id="1233411"/>
    <lineage>
        <taxon>Bacteria</taxon>
        <taxon>Pseudomonadati</taxon>
        <taxon>Pseudomonadota</taxon>
        <taxon>Betaproteobacteria</taxon>
        <taxon>Burkholderiales</taxon>
        <taxon>Sphaerotilaceae</taxon>
        <taxon>Ideonella</taxon>
    </lineage>
</organism>
<keyword evidence="2" id="KW-1185">Reference proteome</keyword>